<dbReference type="Proteomes" id="UP000033497">
    <property type="component" value="Unassembled WGS sequence"/>
</dbReference>
<evidence type="ECO:0000313" key="1">
    <source>
        <dbReference type="EMBL" id="KJJ38660.1"/>
    </source>
</evidence>
<comment type="caution">
    <text evidence="1">The sequence shown here is derived from an EMBL/GenBank/DDBJ whole genome shotgun (WGS) entry which is preliminary data.</text>
</comment>
<dbReference type="InterPro" id="IPR025975">
    <property type="entry name" value="Polysacc_lyase"/>
</dbReference>
<evidence type="ECO:0000313" key="2">
    <source>
        <dbReference type="Proteomes" id="UP000033497"/>
    </source>
</evidence>
<dbReference type="EMBL" id="JSVU01000004">
    <property type="protein sequence ID" value="KJJ38660.1"/>
    <property type="molecule type" value="Genomic_DNA"/>
</dbReference>
<keyword evidence="2" id="KW-1185">Reference proteome</keyword>
<reference evidence="1 2" key="1">
    <citation type="submission" date="2014-10" db="EMBL/GenBank/DDBJ databases">
        <title>Genome sequencing of Vitellibacter vladivostokensis KMM 3516.</title>
        <authorList>
            <person name="Thevarajoo S."/>
            <person name="Selvaratnam C."/>
            <person name="Goh K.M."/>
            <person name="Chong C.S."/>
        </authorList>
    </citation>
    <scope>NUCLEOTIDE SEQUENCE [LARGE SCALE GENOMIC DNA]</scope>
    <source>
        <strain evidence="1 2">KMM 3516</strain>
    </source>
</reference>
<dbReference type="RefSeq" id="WP_045080410.1">
    <property type="nucleotide sequence ID" value="NZ_JSVU01000004.1"/>
</dbReference>
<dbReference type="Pfam" id="PF14099">
    <property type="entry name" value="Polysacc_lyase"/>
    <property type="match status" value="1"/>
</dbReference>
<sequence>MKYLSTLILCVYLCSCSNEDIINDERIIQEFSDSFYTINPYWNTSETTNSSRYGIVNDPLDIQNNSLAFHLFPEDFNYGGKRNEFVLKTKDTIGLNVDYSFKFLFTSEFFARNKELDWIMIHQWHDMPPRGMSWSDYNMDTNPPIQLYIRVLPGDKYYIVYAYGLKDKNRKSLRHLTYEFPLQPNEWYSFENTIKWAKDESGYSIPSINGEYLVKSDENPTGKLIGANMFNDVPNYFKMGLYGNYLSNDTISVYIDNFNYLLYLPEKTGSE</sequence>
<name>A0ABR5DIQ4_9FLAO</name>
<organism evidence="1 2">
    <name type="scientific">Aequorivita vladivostokensis</name>
    <dbReference type="NCBI Taxonomy" id="171194"/>
    <lineage>
        <taxon>Bacteria</taxon>
        <taxon>Pseudomonadati</taxon>
        <taxon>Bacteroidota</taxon>
        <taxon>Flavobacteriia</taxon>
        <taxon>Flavobacteriales</taxon>
        <taxon>Flavobacteriaceae</taxon>
        <taxon>Aequorivita</taxon>
    </lineage>
</organism>
<accession>A0ABR5DIQ4</accession>
<protein>
    <submittedName>
        <fullName evidence="1">Uncharacterized protein</fullName>
    </submittedName>
</protein>
<dbReference type="Gene3D" id="2.60.120.200">
    <property type="match status" value="1"/>
</dbReference>
<gene>
    <name evidence="1" type="ORF">MB09_08215</name>
</gene>
<proteinExistence type="predicted"/>